<gene>
    <name evidence="2" type="ORF">dsmv_1306</name>
</gene>
<feature type="signal peptide" evidence="1">
    <location>
        <begin position="1"/>
        <end position="19"/>
    </location>
</feature>
<dbReference type="EMBL" id="ATHJ01000057">
    <property type="protein sequence ID" value="EPR43280.1"/>
    <property type="molecule type" value="Genomic_DNA"/>
</dbReference>
<protein>
    <recommendedName>
        <fullName evidence="4">Tetratricopeptide repeat protein</fullName>
    </recommendedName>
</protein>
<organism evidence="2 3">
    <name type="scientific">Desulfococcus multivorans DSM 2059</name>
    <dbReference type="NCBI Taxonomy" id="1121405"/>
    <lineage>
        <taxon>Bacteria</taxon>
        <taxon>Pseudomonadati</taxon>
        <taxon>Thermodesulfobacteriota</taxon>
        <taxon>Desulfobacteria</taxon>
        <taxon>Desulfobacterales</taxon>
        <taxon>Desulfococcaceae</taxon>
        <taxon>Desulfococcus</taxon>
    </lineage>
</organism>
<sequence length="80" mass="9096">MMRRLMLIALATFTFFVGASCSERRAEELFDTARLEERQNNPNHARQLYLELLKKYPDSAVAAEAQKRLQALSGNPGDQP</sequence>
<name>S7U2T0_DESML</name>
<keyword evidence="1" id="KW-0732">Signal</keyword>
<dbReference type="Pfam" id="PF13428">
    <property type="entry name" value="TPR_14"/>
    <property type="match status" value="1"/>
</dbReference>
<dbReference type="Gene3D" id="1.25.40.10">
    <property type="entry name" value="Tetratricopeptide repeat domain"/>
    <property type="match status" value="1"/>
</dbReference>
<dbReference type="eggNOG" id="ENOG5033I4X">
    <property type="taxonomic scope" value="Bacteria"/>
</dbReference>
<comment type="caution">
    <text evidence="2">The sequence shown here is derived from an EMBL/GenBank/DDBJ whole genome shotgun (WGS) entry which is preliminary data.</text>
</comment>
<dbReference type="AlphaFoldDB" id="S7U2T0"/>
<keyword evidence="3" id="KW-1185">Reference proteome</keyword>
<evidence type="ECO:0000313" key="3">
    <source>
        <dbReference type="Proteomes" id="UP000014977"/>
    </source>
</evidence>
<evidence type="ECO:0008006" key="4">
    <source>
        <dbReference type="Google" id="ProtNLM"/>
    </source>
</evidence>
<dbReference type="PROSITE" id="PS51257">
    <property type="entry name" value="PROKAR_LIPOPROTEIN"/>
    <property type="match status" value="1"/>
</dbReference>
<reference evidence="2 3" key="1">
    <citation type="journal article" date="2013" name="Genome Announc.">
        <title>Draft genome sequences for three mercury-methylating, sulfate-reducing bacteria.</title>
        <authorList>
            <person name="Brown S.D."/>
            <person name="Hurt R.A.Jr."/>
            <person name="Gilmour C.C."/>
            <person name="Elias D.A."/>
        </authorList>
    </citation>
    <scope>NUCLEOTIDE SEQUENCE [LARGE SCALE GENOMIC DNA]</scope>
    <source>
        <strain evidence="2 3">DSM 2059</strain>
    </source>
</reference>
<dbReference type="InterPro" id="IPR011990">
    <property type="entry name" value="TPR-like_helical_dom_sf"/>
</dbReference>
<accession>S7U2T0</accession>
<evidence type="ECO:0000313" key="2">
    <source>
        <dbReference type="EMBL" id="EPR43280.1"/>
    </source>
</evidence>
<proteinExistence type="predicted"/>
<dbReference type="RefSeq" id="WP_020875653.1">
    <property type="nucleotide sequence ID" value="NZ_ATHJ01000057.1"/>
</dbReference>
<dbReference type="Proteomes" id="UP000014977">
    <property type="component" value="Unassembled WGS sequence"/>
</dbReference>
<feature type="chain" id="PRO_5030177251" description="Tetratricopeptide repeat protein" evidence="1">
    <location>
        <begin position="20"/>
        <end position="80"/>
    </location>
</feature>
<evidence type="ECO:0000256" key="1">
    <source>
        <dbReference type="SAM" id="SignalP"/>
    </source>
</evidence>